<evidence type="ECO:0000313" key="1">
    <source>
        <dbReference type="EMBL" id="NML17482.1"/>
    </source>
</evidence>
<dbReference type="AlphaFoldDB" id="A0A848FDV1"/>
<dbReference type="EMBL" id="JABBFW010000018">
    <property type="protein sequence ID" value="NML17482.1"/>
    <property type="molecule type" value="Genomic_DNA"/>
</dbReference>
<comment type="caution">
    <text evidence="1">The sequence shown here is derived from an EMBL/GenBank/DDBJ whole genome shotgun (WGS) entry which is preliminary data.</text>
</comment>
<dbReference type="Proteomes" id="UP000574067">
    <property type="component" value="Unassembled WGS sequence"/>
</dbReference>
<accession>A0A848FDV1</accession>
<name>A0A848FDV1_9BURK</name>
<reference evidence="1 2" key="1">
    <citation type="submission" date="2020-04" db="EMBL/GenBank/DDBJ databases">
        <title>Azohydromonas sp. isolated from soil.</title>
        <authorList>
            <person name="Dahal R.H."/>
        </authorList>
    </citation>
    <scope>NUCLEOTIDE SEQUENCE [LARGE SCALE GENOMIC DNA]</scope>
    <source>
        <strain evidence="1 2">G-1-1-14</strain>
    </source>
</reference>
<dbReference type="RefSeq" id="WP_169162378.1">
    <property type="nucleotide sequence ID" value="NZ_JABBFW010000018.1"/>
</dbReference>
<keyword evidence="2" id="KW-1185">Reference proteome</keyword>
<organism evidence="1 2">
    <name type="scientific">Azohydromonas caseinilytica</name>
    <dbReference type="NCBI Taxonomy" id="2728836"/>
    <lineage>
        <taxon>Bacteria</taxon>
        <taxon>Pseudomonadati</taxon>
        <taxon>Pseudomonadota</taxon>
        <taxon>Betaproteobacteria</taxon>
        <taxon>Burkholderiales</taxon>
        <taxon>Sphaerotilaceae</taxon>
        <taxon>Azohydromonas</taxon>
    </lineage>
</organism>
<evidence type="ECO:0000313" key="2">
    <source>
        <dbReference type="Proteomes" id="UP000574067"/>
    </source>
</evidence>
<sequence length="81" mass="8468">METQPQFICKSTQNAAIDEIINTEDALFSGALARAIGIGTKKPGTAGAVRAVFESLLMQINLRGAHDCCCASPPGLIPIPL</sequence>
<protein>
    <submittedName>
        <fullName evidence="1">Uncharacterized protein</fullName>
    </submittedName>
</protein>
<gene>
    <name evidence="1" type="ORF">HHL10_21160</name>
</gene>
<proteinExistence type="predicted"/>